<proteinExistence type="predicted"/>
<keyword evidence="2" id="KW-1185">Reference proteome</keyword>
<accession>A0AAV4PHV3</accession>
<name>A0AAV4PHV3_9ARAC</name>
<sequence length="142" mass="17238">MDENRSRIYQYLEQITEEIEKTIVLASDVFYYLQQAVYVYIVLDPEKLTTHECRVREQESTSLINRLQEFRKIIEQLMELYEFTVCEAKNCNHSTLLDRLEKDIKCKITELLDKVLYKEQQVDRYQIKLTVRQNETKFAKRE</sequence>
<dbReference type="EMBL" id="BPLQ01002875">
    <property type="protein sequence ID" value="GIX96199.1"/>
    <property type="molecule type" value="Genomic_DNA"/>
</dbReference>
<dbReference type="AlphaFoldDB" id="A0AAV4PHV3"/>
<dbReference type="Proteomes" id="UP001054837">
    <property type="component" value="Unassembled WGS sequence"/>
</dbReference>
<organism evidence="1 2">
    <name type="scientific">Caerostris darwini</name>
    <dbReference type="NCBI Taxonomy" id="1538125"/>
    <lineage>
        <taxon>Eukaryota</taxon>
        <taxon>Metazoa</taxon>
        <taxon>Ecdysozoa</taxon>
        <taxon>Arthropoda</taxon>
        <taxon>Chelicerata</taxon>
        <taxon>Arachnida</taxon>
        <taxon>Araneae</taxon>
        <taxon>Araneomorphae</taxon>
        <taxon>Entelegynae</taxon>
        <taxon>Araneoidea</taxon>
        <taxon>Araneidae</taxon>
        <taxon>Caerostris</taxon>
    </lineage>
</organism>
<reference evidence="1 2" key="1">
    <citation type="submission" date="2021-06" db="EMBL/GenBank/DDBJ databases">
        <title>Caerostris darwini draft genome.</title>
        <authorList>
            <person name="Kono N."/>
            <person name="Arakawa K."/>
        </authorList>
    </citation>
    <scope>NUCLEOTIDE SEQUENCE [LARGE SCALE GENOMIC DNA]</scope>
</reference>
<gene>
    <name evidence="1" type="ORF">CDAR_433701</name>
</gene>
<protein>
    <submittedName>
        <fullName evidence="1">Uncharacterized protein</fullName>
    </submittedName>
</protein>
<evidence type="ECO:0000313" key="1">
    <source>
        <dbReference type="EMBL" id="GIX96199.1"/>
    </source>
</evidence>
<comment type="caution">
    <text evidence="1">The sequence shown here is derived from an EMBL/GenBank/DDBJ whole genome shotgun (WGS) entry which is preliminary data.</text>
</comment>
<evidence type="ECO:0000313" key="2">
    <source>
        <dbReference type="Proteomes" id="UP001054837"/>
    </source>
</evidence>